<name>A0ABV4HR48_9GAMM</name>
<organism evidence="5 6">
    <name type="scientific">Luteimonas salinilitoris</name>
    <dbReference type="NCBI Taxonomy" id="3237697"/>
    <lineage>
        <taxon>Bacteria</taxon>
        <taxon>Pseudomonadati</taxon>
        <taxon>Pseudomonadota</taxon>
        <taxon>Gammaproteobacteria</taxon>
        <taxon>Lysobacterales</taxon>
        <taxon>Lysobacteraceae</taxon>
        <taxon>Luteimonas</taxon>
    </lineage>
</organism>
<evidence type="ECO:0000256" key="1">
    <source>
        <dbReference type="ARBA" id="ARBA00023015"/>
    </source>
</evidence>
<evidence type="ECO:0000256" key="2">
    <source>
        <dbReference type="ARBA" id="ARBA00023125"/>
    </source>
</evidence>
<dbReference type="Gene3D" id="1.10.10.60">
    <property type="entry name" value="Homeodomain-like"/>
    <property type="match status" value="2"/>
</dbReference>
<dbReference type="InterPro" id="IPR018060">
    <property type="entry name" value="HTH_AraC"/>
</dbReference>
<protein>
    <submittedName>
        <fullName evidence="5">Helix-turn-helix transcriptional regulator</fullName>
    </submittedName>
</protein>
<dbReference type="Pfam" id="PF12833">
    <property type="entry name" value="HTH_18"/>
    <property type="match status" value="1"/>
</dbReference>
<keyword evidence="2" id="KW-0238">DNA-binding</keyword>
<gene>
    <name evidence="5" type="ORF">AB6713_11235</name>
</gene>
<dbReference type="PROSITE" id="PS01124">
    <property type="entry name" value="HTH_ARAC_FAMILY_2"/>
    <property type="match status" value="1"/>
</dbReference>
<keyword evidence="1" id="KW-0805">Transcription regulation</keyword>
<evidence type="ECO:0000259" key="4">
    <source>
        <dbReference type="PROSITE" id="PS01124"/>
    </source>
</evidence>
<dbReference type="InterPro" id="IPR050204">
    <property type="entry name" value="AraC_XylS_family_regulators"/>
</dbReference>
<reference evidence="5 6" key="1">
    <citation type="submission" date="2024-07" db="EMBL/GenBank/DDBJ databases">
        <title>Luteimonas salilacus sp. nov., isolated from the shore soil of Salt Lake in Tibet of China.</title>
        <authorList>
            <person name="Zhang X."/>
            <person name="Li A."/>
        </authorList>
    </citation>
    <scope>NUCLEOTIDE SEQUENCE [LARGE SCALE GENOMIC DNA]</scope>
    <source>
        <strain evidence="5 6">B3-2-R+30</strain>
    </source>
</reference>
<comment type="caution">
    <text evidence="5">The sequence shown here is derived from an EMBL/GenBank/DDBJ whole genome shotgun (WGS) entry which is preliminary data.</text>
</comment>
<evidence type="ECO:0000256" key="3">
    <source>
        <dbReference type="ARBA" id="ARBA00023163"/>
    </source>
</evidence>
<dbReference type="SMART" id="SM00342">
    <property type="entry name" value="HTH_ARAC"/>
    <property type="match status" value="1"/>
</dbReference>
<keyword evidence="3" id="KW-0804">Transcription</keyword>
<feature type="domain" description="HTH araC/xylS-type" evidence="4">
    <location>
        <begin position="190"/>
        <end position="288"/>
    </location>
</feature>
<dbReference type="SUPFAM" id="SSF46689">
    <property type="entry name" value="Homeodomain-like"/>
    <property type="match status" value="1"/>
</dbReference>
<dbReference type="InterPro" id="IPR009057">
    <property type="entry name" value="Homeodomain-like_sf"/>
</dbReference>
<keyword evidence="6" id="KW-1185">Reference proteome</keyword>
<sequence>MMLNQTQAVRLEPLHVVADAGDAAEPPRSADGGTITVLVARLGSLRQTAQRFSFWMQLRGSAQVEAREGRFRLAQGEWIAFDAESMPELQVDRNGLAIGLLLSSAQARRDSAALDYGLFPGHGRMAAGDCRLALRLWRAHVAQATRAEPLRTLRPLLLHLRHLQHELNALVDRCPGRTASRRVQVLARMQRVRMLQAGNTHRSVRLDELAELSRFSEWWVSKTFHSVYGETAQQASIRLRMERARELLEGTSLSISELSEACGFHDPCSFARLFKQWHGQTASQWRQARQACGQGVPGQSPTFAPASVRTGT</sequence>
<dbReference type="PANTHER" id="PTHR46796:SF7">
    <property type="entry name" value="ARAC FAMILY TRANSCRIPTIONAL REGULATOR"/>
    <property type="match status" value="1"/>
</dbReference>
<dbReference type="RefSeq" id="WP_370564619.1">
    <property type="nucleotide sequence ID" value="NZ_JBFWIB010000009.1"/>
</dbReference>
<accession>A0ABV4HR48</accession>
<dbReference type="InterPro" id="IPR018062">
    <property type="entry name" value="HTH_AraC-typ_CS"/>
</dbReference>
<dbReference type="Proteomes" id="UP001566331">
    <property type="component" value="Unassembled WGS sequence"/>
</dbReference>
<evidence type="ECO:0000313" key="5">
    <source>
        <dbReference type="EMBL" id="MEZ0475184.1"/>
    </source>
</evidence>
<proteinExistence type="predicted"/>
<dbReference type="PROSITE" id="PS00041">
    <property type="entry name" value="HTH_ARAC_FAMILY_1"/>
    <property type="match status" value="1"/>
</dbReference>
<dbReference type="EMBL" id="JBFWIC010000014">
    <property type="protein sequence ID" value="MEZ0475184.1"/>
    <property type="molecule type" value="Genomic_DNA"/>
</dbReference>
<evidence type="ECO:0000313" key="6">
    <source>
        <dbReference type="Proteomes" id="UP001566331"/>
    </source>
</evidence>
<dbReference type="PANTHER" id="PTHR46796">
    <property type="entry name" value="HTH-TYPE TRANSCRIPTIONAL ACTIVATOR RHAS-RELATED"/>
    <property type="match status" value="1"/>
</dbReference>